<dbReference type="InterPro" id="IPR000836">
    <property type="entry name" value="PRTase_dom"/>
</dbReference>
<feature type="domain" description="Phosphoribosyltransferase" evidence="1">
    <location>
        <begin position="13"/>
        <end position="144"/>
    </location>
</feature>
<reference evidence="2 3" key="1">
    <citation type="submission" date="2019-03" db="EMBL/GenBank/DDBJ databases">
        <title>Genomic Encyclopedia of Type Strains, Phase III (KMG-III): the genomes of soil and plant-associated and newly described type strains.</title>
        <authorList>
            <person name="Whitman W."/>
        </authorList>
    </citation>
    <scope>NUCLEOTIDE SEQUENCE [LARGE SCALE GENOMIC DNA]</scope>
    <source>
        <strain evidence="2 3">LMG 29544</strain>
    </source>
</reference>
<dbReference type="Gene3D" id="3.40.50.2020">
    <property type="match status" value="1"/>
</dbReference>
<dbReference type="SUPFAM" id="SSF53271">
    <property type="entry name" value="PRTase-like"/>
    <property type="match status" value="1"/>
</dbReference>
<dbReference type="InterPro" id="IPR050137">
    <property type="entry name" value="PyrR_bifunctional"/>
</dbReference>
<accession>A0A4R8LGQ4</accession>
<keyword evidence="2" id="KW-0808">Transferase</keyword>
<evidence type="ECO:0000313" key="3">
    <source>
        <dbReference type="Proteomes" id="UP000295509"/>
    </source>
</evidence>
<dbReference type="PANTHER" id="PTHR11608:SF0">
    <property type="entry name" value="BIFUNCTIONAL PROTEIN PYRR"/>
    <property type="match status" value="1"/>
</dbReference>
<evidence type="ECO:0000313" key="2">
    <source>
        <dbReference type="EMBL" id="TDY42307.1"/>
    </source>
</evidence>
<gene>
    <name evidence="2" type="ORF">BX592_122116</name>
</gene>
<sequence length="183" mass="19651">MSQNISSVDAEALYRAVLEQIRAAYGEAFGHPDEPGGAVLAGIYSGGAWLAERLARDLNAPGYGVVNVALHRDDYAKKGLHTQASPTSLPFDVNNRRILLVDDVLYTGRTVRAAINELYDYGRPASVELAVLADRGGRELPVAARFIGGVVDVRADATLVLARETIEAGGAQRFTFHTEARAD</sequence>
<organism evidence="2 3">
    <name type="scientific">Paraburkholderia rhizosphaerae</name>
    <dbReference type="NCBI Taxonomy" id="480658"/>
    <lineage>
        <taxon>Bacteria</taxon>
        <taxon>Pseudomonadati</taxon>
        <taxon>Pseudomonadota</taxon>
        <taxon>Betaproteobacteria</taxon>
        <taxon>Burkholderiales</taxon>
        <taxon>Burkholderiaceae</taxon>
        <taxon>Paraburkholderia</taxon>
    </lineage>
</organism>
<comment type="caution">
    <text evidence="2">The sequence shown here is derived from an EMBL/GenBank/DDBJ whole genome shotgun (WGS) entry which is preliminary data.</text>
</comment>
<evidence type="ECO:0000259" key="1">
    <source>
        <dbReference type="Pfam" id="PF00156"/>
    </source>
</evidence>
<dbReference type="EMBL" id="SORE01000022">
    <property type="protein sequence ID" value="TDY42307.1"/>
    <property type="molecule type" value="Genomic_DNA"/>
</dbReference>
<dbReference type="PANTHER" id="PTHR11608">
    <property type="entry name" value="BIFUNCTIONAL PROTEIN PYRR"/>
    <property type="match status" value="1"/>
</dbReference>
<dbReference type="InterPro" id="IPR029057">
    <property type="entry name" value="PRTase-like"/>
</dbReference>
<protein>
    <submittedName>
        <fullName evidence="2">Pyrimidine operon attenuation protein/uracil phosphoribosyltransferase</fullName>
    </submittedName>
</protein>
<dbReference type="GO" id="GO:0016757">
    <property type="term" value="F:glycosyltransferase activity"/>
    <property type="evidence" value="ECO:0007669"/>
    <property type="project" value="UniProtKB-KW"/>
</dbReference>
<dbReference type="Pfam" id="PF00156">
    <property type="entry name" value="Pribosyltran"/>
    <property type="match status" value="1"/>
</dbReference>
<dbReference type="CDD" id="cd06223">
    <property type="entry name" value="PRTases_typeI"/>
    <property type="match status" value="1"/>
</dbReference>
<dbReference type="AlphaFoldDB" id="A0A4R8LGQ4"/>
<dbReference type="NCBIfam" id="NF003545">
    <property type="entry name" value="PRK05205.1-1"/>
    <property type="match status" value="1"/>
</dbReference>
<proteinExistence type="predicted"/>
<keyword evidence="3" id="KW-1185">Reference proteome</keyword>
<keyword evidence="2" id="KW-0328">Glycosyltransferase</keyword>
<dbReference type="Proteomes" id="UP000295509">
    <property type="component" value="Unassembled WGS sequence"/>
</dbReference>
<name>A0A4R8LGQ4_9BURK</name>